<keyword evidence="3" id="KW-1015">Disulfide bond</keyword>
<evidence type="ECO:0000256" key="7">
    <source>
        <dbReference type="SAM" id="SignalP"/>
    </source>
</evidence>
<dbReference type="AlphaFoldDB" id="A0AAV7EEC1"/>
<keyword evidence="6" id="KW-0472">Membrane</keyword>
<feature type="transmembrane region" description="Helical" evidence="6">
    <location>
        <begin position="169"/>
        <end position="188"/>
    </location>
</feature>
<dbReference type="InterPro" id="IPR043325">
    <property type="entry name" value="LTSS"/>
</dbReference>
<keyword evidence="10" id="KW-1185">Reference proteome</keyword>
<gene>
    <name evidence="9" type="ORF">H6P81_012015</name>
</gene>
<evidence type="ECO:0000259" key="8">
    <source>
        <dbReference type="SMART" id="SM00499"/>
    </source>
</evidence>
<evidence type="ECO:0000256" key="5">
    <source>
        <dbReference type="SAM" id="MobiDB-lite"/>
    </source>
</evidence>
<feature type="compositionally biased region" description="Low complexity" evidence="5">
    <location>
        <begin position="132"/>
        <end position="165"/>
    </location>
</feature>
<dbReference type="CDD" id="cd00010">
    <property type="entry name" value="AAI_LTSS"/>
    <property type="match status" value="1"/>
</dbReference>
<reference evidence="9 10" key="1">
    <citation type="submission" date="2021-07" db="EMBL/GenBank/DDBJ databases">
        <title>The Aristolochia fimbriata genome: insights into angiosperm evolution, floral development and chemical biosynthesis.</title>
        <authorList>
            <person name="Jiao Y."/>
        </authorList>
    </citation>
    <scope>NUCLEOTIDE SEQUENCE [LARGE SCALE GENOMIC DNA]</scope>
    <source>
        <strain evidence="9">IBCAS-2021</strain>
        <tissue evidence="9">Leaf</tissue>
    </source>
</reference>
<evidence type="ECO:0000256" key="3">
    <source>
        <dbReference type="ARBA" id="ARBA00023157"/>
    </source>
</evidence>
<organism evidence="9 10">
    <name type="scientific">Aristolochia fimbriata</name>
    <name type="common">White veined hardy Dutchman's pipe vine</name>
    <dbReference type="NCBI Taxonomy" id="158543"/>
    <lineage>
        <taxon>Eukaryota</taxon>
        <taxon>Viridiplantae</taxon>
        <taxon>Streptophyta</taxon>
        <taxon>Embryophyta</taxon>
        <taxon>Tracheophyta</taxon>
        <taxon>Spermatophyta</taxon>
        <taxon>Magnoliopsida</taxon>
        <taxon>Magnoliidae</taxon>
        <taxon>Piperales</taxon>
        <taxon>Aristolochiaceae</taxon>
        <taxon>Aristolochia</taxon>
    </lineage>
</organism>
<evidence type="ECO:0000256" key="2">
    <source>
        <dbReference type="ARBA" id="ARBA00022729"/>
    </source>
</evidence>
<name>A0AAV7EEC1_ARIFI</name>
<dbReference type="InterPro" id="IPR016140">
    <property type="entry name" value="Bifunc_inhib/LTP/seed_store"/>
</dbReference>
<accession>A0AAV7EEC1</accession>
<comment type="similarity">
    <text evidence="1">Belongs to the plant LTP family.</text>
</comment>
<keyword evidence="6" id="KW-1133">Transmembrane helix</keyword>
<keyword evidence="6" id="KW-0812">Transmembrane</keyword>
<evidence type="ECO:0000256" key="6">
    <source>
        <dbReference type="SAM" id="Phobius"/>
    </source>
</evidence>
<evidence type="ECO:0000256" key="1">
    <source>
        <dbReference type="ARBA" id="ARBA00009748"/>
    </source>
</evidence>
<keyword evidence="2 7" id="KW-0732">Signal</keyword>
<protein>
    <recommendedName>
        <fullName evidence="8">Bifunctional inhibitor/plant lipid transfer protein/seed storage helical domain-containing protein</fullName>
    </recommendedName>
</protein>
<dbReference type="Pfam" id="PF14368">
    <property type="entry name" value="LTP_2"/>
    <property type="match status" value="1"/>
</dbReference>
<evidence type="ECO:0000313" key="10">
    <source>
        <dbReference type="Proteomes" id="UP000825729"/>
    </source>
</evidence>
<dbReference type="Proteomes" id="UP000825729">
    <property type="component" value="Unassembled WGS sequence"/>
</dbReference>
<sequence>MVSRSVLLLISFCVFLSLLGFGSSASPSIADQCTTEMSKVTSCLQYASGKMATPSADCCTAVKDIRTKAPVCLCYVIQQVNDGSPTVKDLGLKVDKLLQMPADCKLANSSAAECPKLLELPPSSPDYALFMGSNSTSGKSAPSGSSSSTASPATPTTTPSSGPATKPNLPVAVFVALAVAFLASVLGLRSECSTADDYDLKRVVPVGTLNFRLDQ</sequence>
<proteinExistence type="inferred from homology"/>
<feature type="chain" id="PRO_5043865819" description="Bifunctional inhibitor/plant lipid transfer protein/seed storage helical domain-containing protein" evidence="7">
    <location>
        <begin position="25"/>
        <end position="215"/>
    </location>
</feature>
<dbReference type="EMBL" id="JAINDJ010000005">
    <property type="protein sequence ID" value="KAG9445887.1"/>
    <property type="molecule type" value="Genomic_DNA"/>
</dbReference>
<keyword evidence="4" id="KW-0325">Glycoprotein</keyword>
<comment type="caution">
    <text evidence="9">The sequence shown here is derived from an EMBL/GenBank/DDBJ whole genome shotgun (WGS) entry which is preliminary data.</text>
</comment>
<feature type="signal peptide" evidence="7">
    <location>
        <begin position="1"/>
        <end position="24"/>
    </location>
</feature>
<dbReference type="SMART" id="SM00499">
    <property type="entry name" value="AAI"/>
    <property type="match status" value="1"/>
</dbReference>
<dbReference type="SUPFAM" id="SSF47699">
    <property type="entry name" value="Bifunctional inhibitor/lipid-transfer protein/seed storage 2S albumin"/>
    <property type="match status" value="1"/>
</dbReference>
<evidence type="ECO:0000313" key="9">
    <source>
        <dbReference type="EMBL" id="KAG9445887.1"/>
    </source>
</evidence>
<dbReference type="InterPro" id="IPR036312">
    <property type="entry name" value="Bifun_inhib/LTP/seed_sf"/>
</dbReference>
<dbReference type="Gene3D" id="1.10.110.10">
    <property type="entry name" value="Plant lipid-transfer and hydrophobic proteins"/>
    <property type="match status" value="1"/>
</dbReference>
<evidence type="ECO:0000256" key="4">
    <source>
        <dbReference type="ARBA" id="ARBA00023180"/>
    </source>
</evidence>
<feature type="region of interest" description="Disordered" evidence="5">
    <location>
        <begin position="129"/>
        <end position="165"/>
    </location>
</feature>
<dbReference type="PANTHER" id="PTHR33044">
    <property type="entry name" value="BIFUNCTIONAL INHIBITOR/LIPID-TRANSFER PROTEIN/SEED STORAGE 2S ALBUMIN SUPERFAMILY PROTEIN-RELATED"/>
    <property type="match status" value="1"/>
</dbReference>
<feature type="domain" description="Bifunctional inhibitor/plant lipid transfer protein/seed storage helical" evidence="8">
    <location>
        <begin position="33"/>
        <end position="114"/>
    </location>
</feature>